<evidence type="ECO:0008006" key="3">
    <source>
        <dbReference type="Google" id="ProtNLM"/>
    </source>
</evidence>
<gene>
    <name evidence="1" type="ORF">GA0061103_2477</name>
</gene>
<accession>A0A1C3UR07</accession>
<evidence type="ECO:0000313" key="1">
    <source>
        <dbReference type="EMBL" id="SCB17767.1"/>
    </source>
</evidence>
<dbReference type="Proteomes" id="UP000199101">
    <property type="component" value="Unassembled WGS sequence"/>
</dbReference>
<keyword evidence="2" id="KW-1185">Reference proteome</keyword>
<dbReference type="RefSeq" id="WP_092708958.1">
    <property type="nucleotide sequence ID" value="NZ_FMAG01000002.1"/>
</dbReference>
<organism evidence="1 2">
    <name type="scientific">Rhizobium multihospitium</name>
    <dbReference type="NCBI Taxonomy" id="410764"/>
    <lineage>
        <taxon>Bacteria</taxon>
        <taxon>Pseudomonadati</taxon>
        <taxon>Pseudomonadota</taxon>
        <taxon>Alphaproteobacteria</taxon>
        <taxon>Hyphomicrobiales</taxon>
        <taxon>Rhizobiaceae</taxon>
        <taxon>Rhizobium/Agrobacterium group</taxon>
        <taxon>Rhizobium</taxon>
    </lineage>
</organism>
<sequence>MAIGTRHETAKIYQFPVTARPTAVSQRPKVNLTPDIGPTIATAAFDSWYHEAAIVESDDTRKQ</sequence>
<proteinExistence type="predicted"/>
<evidence type="ECO:0000313" key="2">
    <source>
        <dbReference type="Proteomes" id="UP000199101"/>
    </source>
</evidence>
<protein>
    <recommendedName>
        <fullName evidence="3">DUF2735 domain-containing protein</fullName>
    </recommendedName>
</protein>
<name>A0A1C3UR07_9HYPH</name>
<dbReference type="EMBL" id="FMAG01000002">
    <property type="protein sequence ID" value="SCB17767.1"/>
    <property type="molecule type" value="Genomic_DNA"/>
</dbReference>
<reference evidence="2" key="1">
    <citation type="submission" date="2016-08" db="EMBL/GenBank/DDBJ databases">
        <authorList>
            <person name="Varghese N."/>
            <person name="Submissions Spin"/>
        </authorList>
    </citation>
    <scope>NUCLEOTIDE SEQUENCE [LARGE SCALE GENOMIC DNA]</scope>
    <source>
        <strain evidence="2">HAMBI 2975</strain>
    </source>
</reference>
<dbReference type="Pfam" id="PF10931">
    <property type="entry name" value="DUF2735"/>
    <property type="match status" value="1"/>
</dbReference>
<dbReference type="AlphaFoldDB" id="A0A1C3UR07"/>
<dbReference type="OrthoDB" id="8001436at2"/>
<dbReference type="InterPro" id="IPR021232">
    <property type="entry name" value="DUF2735"/>
</dbReference>